<dbReference type="EMBL" id="CP033361">
    <property type="protein sequence ID" value="QKC75125.1"/>
    <property type="molecule type" value="Genomic_DNA"/>
</dbReference>
<sequence length="60" mass="6142">MSSVISPLEGEMSPKATEGVLAREALASGACDNELSPVEPTPSGLPAISPSRREISSFAL</sequence>
<gene>
    <name evidence="2" type="ORF">EB233_05870</name>
</gene>
<evidence type="ECO:0008006" key="4">
    <source>
        <dbReference type="Google" id="ProtNLM"/>
    </source>
</evidence>
<protein>
    <recommendedName>
        <fullName evidence="4">Propionyl-coenzyme A carboxylase alpha polypeptide</fullName>
    </recommendedName>
</protein>
<feature type="compositionally biased region" description="Basic and acidic residues" evidence="1">
    <location>
        <begin position="51"/>
        <end position="60"/>
    </location>
</feature>
<dbReference type="AlphaFoldDB" id="A0A6M7UD17"/>
<dbReference type="Proteomes" id="UP000503339">
    <property type="component" value="Chromosome"/>
</dbReference>
<feature type="region of interest" description="Disordered" evidence="1">
    <location>
        <begin position="31"/>
        <end position="60"/>
    </location>
</feature>
<evidence type="ECO:0000313" key="2">
    <source>
        <dbReference type="EMBL" id="QKC75125.1"/>
    </source>
</evidence>
<dbReference type="KEGG" id="merd:EB233_05870"/>
<organism evidence="2 3">
    <name type="scientific">Mesorhizobium erdmanii</name>
    <dbReference type="NCBI Taxonomy" id="1777866"/>
    <lineage>
        <taxon>Bacteria</taxon>
        <taxon>Pseudomonadati</taxon>
        <taxon>Pseudomonadota</taxon>
        <taxon>Alphaproteobacteria</taxon>
        <taxon>Hyphomicrobiales</taxon>
        <taxon>Phyllobacteriaceae</taxon>
        <taxon>Mesorhizobium</taxon>
    </lineage>
</organism>
<reference evidence="2 3" key="1">
    <citation type="submission" date="2018-10" db="EMBL/GenBank/DDBJ databases">
        <authorList>
            <person name="Perry B.J."/>
            <person name="Sullivan J.T."/>
            <person name="Murphy R.J.T."/>
            <person name="Ramsay J.P."/>
            <person name="Ronson C.W."/>
        </authorList>
    </citation>
    <scope>NUCLEOTIDE SEQUENCE [LARGE SCALE GENOMIC DNA]</scope>
    <source>
        <strain evidence="2 3">NZP2014</strain>
    </source>
</reference>
<accession>A0A6M7UD17</accession>
<proteinExistence type="predicted"/>
<name>A0A6M7UD17_9HYPH</name>
<evidence type="ECO:0000313" key="3">
    <source>
        <dbReference type="Proteomes" id="UP000503339"/>
    </source>
</evidence>
<keyword evidence="3" id="KW-1185">Reference proteome</keyword>
<evidence type="ECO:0000256" key="1">
    <source>
        <dbReference type="SAM" id="MobiDB-lite"/>
    </source>
</evidence>